<reference evidence="2 3" key="1">
    <citation type="submission" date="2016-03" db="EMBL/GenBank/DDBJ databases">
        <authorList>
            <person name="Ploux O."/>
        </authorList>
    </citation>
    <scope>NUCLEOTIDE SEQUENCE [LARGE SCALE GENOMIC DNA]</scope>
    <source>
        <strain evidence="2 3">UAMH 11012</strain>
    </source>
</reference>
<evidence type="ECO:0000256" key="1">
    <source>
        <dbReference type="SAM" id="MobiDB-lite"/>
    </source>
</evidence>
<dbReference type="Proteomes" id="UP000184330">
    <property type="component" value="Unassembled WGS sequence"/>
</dbReference>
<dbReference type="AlphaFoldDB" id="A0A1L7WVI9"/>
<evidence type="ECO:0000313" key="2">
    <source>
        <dbReference type="EMBL" id="CZR56787.1"/>
    </source>
</evidence>
<feature type="region of interest" description="Disordered" evidence="1">
    <location>
        <begin position="1"/>
        <end position="24"/>
    </location>
</feature>
<organism evidence="2 3">
    <name type="scientific">Phialocephala subalpina</name>
    <dbReference type="NCBI Taxonomy" id="576137"/>
    <lineage>
        <taxon>Eukaryota</taxon>
        <taxon>Fungi</taxon>
        <taxon>Dikarya</taxon>
        <taxon>Ascomycota</taxon>
        <taxon>Pezizomycotina</taxon>
        <taxon>Leotiomycetes</taxon>
        <taxon>Helotiales</taxon>
        <taxon>Mollisiaceae</taxon>
        <taxon>Phialocephala</taxon>
        <taxon>Phialocephala fortinii species complex</taxon>
    </lineage>
</organism>
<sequence length="201" mass="22764">MHQTHKRSQRVQHPYHRFRPRTRRPTQFIRRLVPAPPVTTQKQGLERKREERFEGCAVGAAHDLNSNDAEKSPTLAQQLETLHLPASSPSFITPPPNLQKAPLIEGKMEGNIYILSNDRNEPPIQETVDILRNERESLARQVSDSATFIAALNAAVNKRMVKEKEKEVLEGSSWIVVERDGSSEARVEDETKLEKVCGRGS</sequence>
<dbReference type="EMBL" id="FJOG01000008">
    <property type="protein sequence ID" value="CZR56787.1"/>
    <property type="molecule type" value="Genomic_DNA"/>
</dbReference>
<accession>A0A1L7WVI9</accession>
<keyword evidence="3" id="KW-1185">Reference proteome</keyword>
<name>A0A1L7WVI9_9HELO</name>
<gene>
    <name evidence="2" type="ORF">PAC_06676</name>
</gene>
<evidence type="ECO:0000313" key="3">
    <source>
        <dbReference type="Proteomes" id="UP000184330"/>
    </source>
</evidence>
<protein>
    <submittedName>
        <fullName evidence="2">Uncharacterized protein</fullName>
    </submittedName>
</protein>
<proteinExistence type="predicted"/>